<gene>
    <name evidence="8" type="primary">ttdT_2</name>
    <name evidence="8" type="ORF">NCTC10865_00952</name>
</gene>
<evidence type="ECO:0000256" key="7">
    <source>
        <dbReference type="SAM" id="Phobius"/>
    </source>
</evidence>
<feature type="transmembrane region" description="Helical" evidence="7">
    <location>
        <begin position="73"/>
        <end position="93"/>
    </location>
</feature>
<feature type="compositionally biased region" description="Basic and acidic residues" evidence="6">
    <location>
        <begin position="17"/>
        <end position="26"/>
    </location>
</feature>
<evidence type="ECO:0000256" key="1">
    <source>
        <dbReference type="ARBA" id="ARBA00004141"/>
    </source>
</evidence>
<dbReference type="EMBL" id="UGCD01000002">
    <property type="protein sequence ID" value="STI15724.1"/>
    <property type="molecule type" value="Genomic_DNA"/>
</dbReference>
<keyword evidence="5 7" id="KW-0472">Membrane</keyword>
<feature type="compositionally biased region" description="Basic residues" evidence="6">
    <location>
        <begin position="27"/>
        <end position="38"/>
    </location>
</feature>
<protein>
    <submittedName>
        <fullName evidence="8">Putative tartrate carrier protein</fullName>
    </submittedName>
</protein>
<dbReference type="InterPro" id="IPR001898">
    <property type="entry name" value="SLC13A/DASS"/>
</dbReference>
<keyword evidence="4 7" id="KW-1133">Transmembrane helix</keyword>
<evidence type="ECO:0000256" key="6">
    <source>
        <dbReference type="SAM" id="MobiDB-lite"/>
    </source>
</evidence>
<dbReference type="InterPro" id="IPR030676">
    <property type="entry name" value="CitT-rel"/>
</dbReference>
<keyword evidence="3 7" id="KW-0812">Transmembrane</keyword>
<accession>A0A376RD69</accession>
<organism evidence="8 9">
    <name type="scientific">Escherichia coli</name>
    <dbReference type="NCBI Taxonomy" id="562"/>
    <lineage>
        <taxon>Bacteria</taxon>
        <taxon>Pseudomonadati</taxon>
        <taxon>Pseudomonadota</taxon>
        <taxon>Gammaproteobacteria</taxon>
        <taxon>Enterobacterales</taxon>
        <taxon>Enterobacteriaceae</taxon>
        <taxon>Escherichia</taxon>
    </lineage>
</organism>
<evidence type="ECO:0000256" key="3">
    <source>
        <dbReference type="ARBA" id="ARBA00022692"/>
    </source>
</evidence>
<name>A0A376RD69_ECOLX</name>
<dbReference type="GO" id="GO:0022857">
    <property type="term" value="F:transmembrane transporter activity"/>
    <property type="evidence" value="ECO:0007669"/>
    <property type="project" value="InterPro"/>
</dbReference>
<dbReference type="PANTHER" id="PTHR42826">
    <property type="entry name" value="DICARBOXYLATE TRANSPORTER 2.1, CHLOROPLASTIC"/>
    <property type="match status" value="1"/>
</dbReference>
<sequence>MVRRVKEFGPLIVSIDTHGKQPDSRKQKAVRRTPRSHRGRDLRARPLHQITLPERLTPLLFRRHNTMKPSTEWWRYLAPLAVIAIIALLPVPAGLENHTWLYFAVFTGVIVGLILEPVPGAVVAMVGISIIAILSPWLLFSPEQLAQPGFKFTAKSLSWAVSGFSNSVIWLIFAAFMLHRL</sequence>
<feature type="transmembrane region" description="Helical" evidence="7">
    <location>
        <begin position="99"/>
        <end position="115"/>
    </location>
</feature>
<feature type="region of interest" description="Disordered" evidence="6">
    <location>
        <begin position="15"/>
        <end position="39"/>
    </location>
</feature>
<comment type="similarity">
    <text evidence="2">Belongs to the SLC13A/DASS transporter (TC 2.A.47) family. DIT1 subfamily.</text>
</comment>
<proteinExistence type="inferred from homology"/>
<evidence type="ECO:0000256" key="2">
    <source>
        <dbReference type="ARBA" id="ARBA00007349"/>
    </source>
</evidence>
<reference evidence="8 9" key="1">
    <citation type="submission" date="2018-06" db="EMBL/GenBank/DDBJ databases">
        <authorList>
            <consortium name="Pathogen Informatics"/>
            <person name="Doyle S."/>
        </authorList>
    </citation>
    <scope>NUCLEOTIDE SEQUENCE [LARGE SCALE GENOMIC DNA]</scope>
    <source>
        <strain evidence="8 9">NCTC10865</strain>
    </source>
</reference>
<dbReference type="GO" id="GO:0016020">
    <property type="term" value="C:membrane"/>
    <property type="evidence" value="ECO:0007669"/>
    <property type="project" value="UniProtKB-SubCell"/>
</dbReference>
<feature type="transmembrane region" description="Helical" evidence="7">
    <location>
        <begin position="159"/>
        <end position="178"/>
    </location>
</feature>
<evidence type="ECO:0000256" key="5">
    <source>
        <dbReference type="ARBA" id="ARBA00023136"/>
    </source>
</evidence>
<evidence type="ECO:0000313" key="8">
    <source>
        <dbReference type="EMBL" id="STI15724.1"/>
    </source>
</evidence>
<dbReference type="AlphaFoldDB" id="A0A376RD69"/>
<dbReference type="Proteomes" id="UP000254159">
    <property type="component" value="Unassembled WGS sequence"/>
</dbReference>
<comment type="subcellular location">
    <subcellularLocation>
        <location evidence="1">Membrane</location>
        <topology evidence="1">Multi-pass membrane protein</topology>
    </subcellularLocation>
</comment>
<evidence type="ECO:0000313" key="9">
    <source>
        <dbReference type="Proteomes" id="UP000254159"/>
    </source>
</evidence>
<evidence type="ECO:0000256" key="4">
    <source>
        <dbReference type="ARBA" id="ARBA00022989"/>
    </source>
</evidence>
<dbReference type="Pfam" id="PF00939">
    <property type="entry name" value="Na_sulph_symp"/>
    <property type="match status" value="1"/>
</dbReference>
<feature type="transmembrane region" description="Helical" evidence="7">
    <location>
        <begin position="122"/>
        <end position="139"/>
    </location>
</feature>